<proteinExistence type="predicted"/>
<gene>
    <name evidence="1" type="ORF">J4H85_02890</name>
</gene>
<dbReference type="Proteomes" id="UP000668403">
    <property type="component" value="Unassembled WGS sequence"/>
</dbReference>
<comment type="caution">
    <text evidence="1">The sequence shown here is derived from an EMBL/GenBank/DDBJ whole genome shotgun (WGS) entry which is preliminary data.</text>
</comment>
<dbReference type="AlphaFoldDB" id="A0A939TM97"/>
<protein>
    <submittedName>
        <fullName evidence="1">3-methyladenine DNA glycosylase</fullName>
    </submittedName>
</protein>
<evidence type="ECO:0000313" key="1">
    <source>
        <dbReference type="EMBL" id="MBO2988949.1"/>
    </source>
</evidence>
<name>A0A939TM97_9MICO</name>
<reference evidence="1" key="1">
    <citation type="submission" date="2021-03" db="EMBL/GenBank/DDBJ databases">
        <title>Leucobacter chromiisoli sp. nov., isolated from chromium-containing soil of chemical plant.</title>
        <authorList>
            <person name="Xu Z."/>
        </authorList>
    </citation>
    <scope>NUCLEOTIDE SEQUENCE</scope>
    <source>
        <strain evidence="1">K 70/01</strain>
    </source>
</reference>
<organism evidence="1 2">
    <name type="scientific">Leucobacter tardus</name>
    <dbReference type="NCBI Taxonomy" id="501483"/>
    <lineage>
        <taxon>Bacteria</taxon>
        <taxon>Bacillati</taxon>
        <taxon>Actinomycetota</taxon>
        <taxon>Actinomycetes</taxon>
        <taxon>Micrococcales</taxon>
        <taxon>Microbacteriaceae</taxon>
        <taxon>Leucobacter</taxon>
    </lineage>
</organism>
<sequence>MPEHEWRALERAHAERADALTAAHRERKSRGERHPIEDFLFTYYTTTPGQLRRWHPGAGVALAGAGEERASWRHYRPEPAGDAVADAAVDLEEYFAKRSGTVDYVESLLERTLDRPPRFGCFGLHEWAMVYRMSPEHLRHRGLELRVGHEATDAVVDAHPIVCTHFDAYRFFTDAALPLNELTPTRESQRDLEQSGCLHAGMDVYKWAAKLGPIVPGAVLLDAFVLASEIREVDMRASPYEVSGFGLAAIPIETPEGKREYADLQRGFAARGDALRRQVLAAISVARAERPAEAEACAGRSD</sequence>
<evidence type="ECO:0000313" key="2">
    <source>
        <dbReference type="Proteomes" id="UP000668403"/>
    </source>
</evidence>
<keyword evidence="2" id="KW-1185">Reference proteome</keyword>
<accession>A0A939TM97</accession>
<dbReference type="EMBL" id="JAGFBF010000001">
    <property type="protein sequence ID" value="MBO2988949.1"/>
    <property type="molecule type" value="Genomic_DNA"/>
</dbReference>